<dbReference type="RefSeq" id="WP_010568727.1">
    <property type="nucleotide sequence ID" value="NZ_AHMO02000008.1"/>
</dbReference>
<evidence type="ECO:0000256" key="1">
    <source>
        <dbReference type="ARBA" id="ARBA00022849"/>
    </source>
</evidence>
<dbReference type="Gene3D" id="3.40.50.2300">
    <property type="match status" value="1"/>
</dbReference>
<dbReference type="PANTHER" id="PTHR43428">
    <property type="entry name" value="ARSENATE REDUCTASE"/>
    <property type="match status" value="1"/>
</dbReference>
<evidence type="ECO:0000313" key="3">
    <source>
        <dbReference type="EMBL" id="EQA44211.1"/>
    </source>
</evidence>
<proteinExistence type="predicted"/>
<name>T0F8G9_9LEPT</name>
<comment type="caution">
    <text evidence="3">The sequence shown here is derived from an EMBL/GenBank/DDBJ whole genome shotgun (WGS) entry which is preliminary data.</text>
</comment>
<reference evidence="3" key="1">
    <citation type="submission" date="2013-05" db="EMBL/GenBank/DDBJ databases">
        <authorList>
            <person name="Harkins D.M."/>
            <person name="Durkin A.S."/>
            <person name="Brinkac L.M."/>
            <person name="Haft D.H."/>
            <person name="Selengut J.D."/>
            <person name="Sanka R."/>
            <person name="DePew J."/>
            <person name="Purushe J."/>
            <person name="Hartskeerl R.A."/>
            <person name="Ahmed A."/>
            <person name="van der Linden H."/>
            <person name="Goris M.G.A."/>
            <person name="Vinetz J.M."/>
            <person name="Sutton G.G."/>
            <person name="Nierman W.C."/>
            <person name="Fouts D.E."/>
        </authorList>
    </citation>
    <scope>NUCLEOTIDE SEQUENCE [LARGE SCALE GENOMIC DNA]</scope>
    <source>
        <strain evidence="3">5399</strain>
    </source>
</reference>
<dbReference type="SMART" id="SM00226">
    <property type="entry name" value="LMWPc"/>
    <property type="match status" value="1"/>
</dbReference>
<protein>
    <submittedName>
        <fullName evidence="3">Low molecular weight phosphotyrosine protein phosphatase domain protein</fullName>
    </submittedName>
</protein>
<organism evidence="3 4">
    <name type="scientific">Leptospira broomii serovar Hurstbridge str. 5399</name>
    <dbReference type="NCBI Taxonomy" id="1049789"/>
    <lineage>
        <taxon>Bacteria</taxon>
        <taxon>Pseudomonadati</taxon>
        <taxon>Spirochaetota</taxon>
        <taxon>Spirochaetia</taxon>
        <taxon>Leptospirales</taxon>
        <taxon>Leptospiraceae</taxon>
        <taxon>Leptospira</taxon>
    </lineage>
</organism>
<keyword evidence="1" id="KW-0059">Arsenical resistance</keyword>
<dbReference type="InterPro" id="IPR023485">
    <property type="entry name" value="Ptyr_pPase"/>
</dbReference>
<evidence type="ECO:0000259" key="2">
    <source>
        <dbReference type="SMART" id="SM00226"/>
    </source>
</evidence>
<accession>T0F8G9</accession>
<dbReference type="Pfam" id="PF01451">
    <property type="entry name" value="LMWPc"/>
    <property type="match status" value="1"/>
</dbReference>
<keyword evidence="4" id="KW-1185">Reference proteome</keyword>
<sequence length="242" mass="27051">MRNSFTHKLIKTATGLLLYLILLVPNFLSADVSKLNPKLGQFGSTITKEFGSIPEDRNTNLNKLALFITSKIKAKEKVNLVFICTHNSRRSHMSQIMAKTASIYYDIPGVETYSGGTEATAFNPRAIKALQKAGVDISTNDESKNPKYKVNLGKPLPTFLAYSKKYSDSKNPNSNFAAVLTCSQADKNCPNVEGAVIRISLPFEDPKEFDNTPEEEAKYDERLKDISREMFKLFALVKENLK</sequence>
<dbReference type="GO" id="GO:0046685">
    <property type="term" value="P:response to arsenic-containing substance"/>
    <property type="evidence" value="ECO:0007669"/>
    <property type="project" value="UniProtKB-KW"/>
</dbReference>
<dbReference type="AlphaFoldDB" id="T0F8G9"/>
<feature type="domain" description="Phosphotyrosine protein phosphatase I" evidence="2">
    <location>
        <begin position="78"/>
        <end position="236"/>
    </location>
</feature>
<dbReference type="SUPFAM" id="SSF52788">
    <property type="entry name" value="Phosphotyrosine protein phosphatases I"/>
    <property type="match status" value="1"/>
</dbReference>
<dbReference type="InterPro" id="IPR036196">
    <property type="entry name" value="Ptyr_pPase_sf"/>
</dbReference>
<dbReference type="EMBL" id="AHMO02000008">
    <property type="protein sequence ID" value="EQA44211.1"/>
    <property type="molecule type" value="Genomic_DNA"/>
</dbReference>
<gene>
    <name evidence="3" type="ORF">LEP1GSC050_4130</name>
</gene>
<dbReference type="PANTHER" id="PTHR43428:SF1">
    <property type="entry name" value="ARSENATE REDUCTASE"/>
    <property type="match status" value="1"/>
</dbReference>
<evidence type="ECO:0000313" key="4">
    <source>
        <dbReference type="Proteomes" id="UP000015454"/>
    </source>
</evidence>
<dbReference type="OrthoDB" id="9784339at2"/>
<dbReference type="STRING" id="1049789.LEP1GSC050_4130"/>
<dbReference type="Proteomes" id="UP000015454">
    <property type="component" value="Unassembled WGS sequence"/>
</dbReference>